<feature type="domain" description="PAZ" evidence="6">
    <location>
        <begin position="325"/>
        <end position="439"/>
    </location>
</feature>
<dbReference type="PANTHER" id="PTHR22891">
    <property type="entry name" value="EUKARYOTIC TRANSLATION INITIATION FACTOR 2C"/>
    <property type="match status" value="1"/>
</dbReference>
<feature type="compositionally biased region" description="Polar residues" evidence="5">
    <location>
        <begin position="44"/>
        <end position="56"/>
    </location>
</feature>
<dbReference type="InterPro" id="IPR003100">
    <property type="entry name" value="PAZ_dom"/>
</dbReference>
<name>A0AAV0FS93_9ASTE</name>
<dbReference type="GO" id="GO:0031047">
    <property type="term" value="P:regulatory ncRNA-mediated gene silencing"/>
    <property type="evidence" value="ECO:0007669"/>
    <property type="project" value="UniProtKB-KW"/>
</dbReference>
<comment type="caution">
    <text evidence="8">The sequence shown here is derived from an EMBL/GenBank/DDBJ whole genome shotgun (WGS) entry which is preliminary data.</text>
</comment>
<dbReference type="InterPro" id="IPR014811">
    <property type="entry name" value="ArgoL1"/>
</dbReference>
<evidence type="ECO:0000259" key="7">
    <source>
        <dbReference type="PROSITE" id="PS50822"/>
    </source>
</evidence>
<organism evidence="8 9">
    <name type="scientific">Cuscuta epithymum</name>
    <dbReference type="NCBI Taxonomy" id="186058"/>
    <lineage>
        <taxon>Eukaryota</taxon>
        <taxon>Viridiplantae</taxon>
        <taxon>Streptophyta</taxon>
        <taxon>Embryophyta</taxon>
        <taxon>Tracheophyta</taxon>
        <taxon>Spermatophyta</taxon>
        <taxon>Magnoliopsida</taxon>
        <taxon>eudicotyledons</taxon>
        <taxon>Gunneridae</taxon>
        <taxon>Pentapetalae</taxon>
        <taxon>asterids</taxon>
        <taxon>lamiids</taxon>
        <taxon>Solanales</taxon>
        <taxon>Convolvulaceae</taxon>
        <taxon>Cuscuteae</taxon>
        <taxon>Cuscuta</taxon>
        <taxon>Cuscuta subgen. Cuscuta</taxon>
    </lineage>
</organism>
<dbReference type="Pfam" id="PF08699">
    <property type="entry name" value="ArgoL1"/>
    <property type="match status" value="1"/>
</dbReference>
<dbReference type="InterPro" id="IPR036397">
    <property type="entry name" value="RNaseH_sf"/>
</dbReference>
<dbReference type="InterPro" id="IPR003165">
    <property type="entry name" value="Piwi"/>
</dbReference>
<dbReference type="Pfam" id="PF02170">
    <property type="entry name" value="PAZ"/>
    <property type="match status" value="1"/>
</dbReference>
<dbReference type="FunFam" id="2.170.260.10:FF:000001">
    <property type="entry name" value="Protein argonaute-2"/>
    <property type="match status" value="1"/>
</dbReference>
<dbReference type="Gene3D" id="3.30.420.10">
    <property type="entry name" value="Ribonuclease H-like superfamily/Ribonuclease H"/>
    <property type="match status" value="1"/>
</dbReference>
<evidence type="ECO:0000256" key="4">
    <source>
        <dbReference type="ARBA" id="ARBA00023274"/>
    </source>
</evidence>
<accession>A0AAV0FS93</accession>
<dbReference type="GO" id="GO:0051607">
    <property type="term" value="P:defense response to virus"/>
    <property type="evidence" value="ECO:0007669"/>
    <property type="project" value="UniProtKB-ARBA"/>
</dbReference>
<feature type="region of interest" description="Disordered" evidence="5">
    <location>
        <begin position="44"/>
        <end position="125"/>
    </location>
</feature>
<dbReference type="Proteomes" id="UP001152523">
    <property type="component" value="Unassembled WGS sequence"/>
</dbReference>
<reference evidence="8" key="1">
    <citation type="submission" date="2022-07" db="EMBL/GenBank/DDBJ databases">
        <authorList>
            <person name="Macas J."/>
            <person name="Novak P."/>
            <person name="Neumann P."/>
        </authorList>
    </citation>
    <scope>NUCLEOTIDE SEQUENCE</scope>
</reference>
<keyword evidence="9" id="KW-1185">Reference proteome</keyword>
<dbReference type="Pfam" id="PF02171">
    <property type="entry name" value="Piwi"/>
    <property type="match status" value="1"/>
</dbReference>
<feature type="compositionally biased region" description="Basic and acidic residues" evidence="5">
    <location>
        <begin position="58"/>
        <end position="69"/>
    </location>
</feature>
<dbReference type="SMART" id="SM00949">
    <property type="entry name" value="PAZ"/>
    <property type="match status" value="1"/>
</dbReference>
<proteinExistence type="inferred from homology"/>
<dbReference type="InterPro" id="IPR032474">
    <property type="entry name" value="Argonaute_N"/>
</dbReference>
<feature type="domain" description="Piwi" evidence="7">
    <location>
        <begin position="456"/>
        <end position="565"/>
    </location>
</feature>
<evidence type="ECO:0000313" key="9">
    <source>
        <dbReference type="Proteomes" id="UP001152523"/>
    </source>
</evidence>
<dbReference type="SMART" id="SM01163">
    <property type="entry name" value="DUF1785"/>
    <property type="match status" value="1"/>
</dbReference>
<dbReference type="CDD" id="cd02846">
    <property type="entry name" value="PAZ_argonaute_like"/>
    <property type="match status" value="1"/>
</dbReference>
<dbReference type="EMBL" id="CAMAPF010001010">
    <property type="protein sequence ID" value="CAH9138539.1"/>
    <property type="molecule type" value="Genomic_DNA"/>
</dbReference>
<dbReference type="SUPFAM" id="SSF53098">
    <property type="entry name" value="Ribonuclease H-like"/>
    <property type="match status" value="1"/>
</dbReference>
<evidence type="ECO:0000259" key="6">
    <source>
        <dbReference type="PROSITE" id="PS50821"/>
    </source>
</evidence>
<gene>
    <name evidence="8" type="ORF">CEPIT_LOCUS36883</name>
</gene>
<dbReference type="SUPFAM" id="SSF101690">
    <property type="entry name" value="PAZ domain"/>
    <property type="match status" value="1"/>
</dbReference>
<dbReference type="PROSITE" id="PS50822">
    <property type="entry name" value="PIWI"/>
    <property type="match status" value="1"/>
</dbReference>
<comment type="similarity">
    <text evidence="1">Belongs to the argonaute family. Ago subfamily.</text>
</comment>
<feature type="compositionally biased region" description="Polar residues" evidence="5">
    <location>
        <begin position="759"/>
        <end position="774"/>
    </location>
</feature>
<keyword evidence="2" id="KW-0678">Repressor</keyword>
<feature type="region of interest" description="Disordered" evidence="5">
    <location>
        <begin position="758"/>
        <end position="795"/>
    </location>
</feature>
<evidence type="ECO:0000313" key="8">
    <source>
        <dbReference type="EMBL" id="CAH9138539.1"/>
    </source>
</evidence>
<dbReference type="Pfam" id="PF16486">
    <property type="entry name" value="ArgoN"/>
    <property type="match status" value="1"/>
</dbReference>
<dbReference type="AlphaFoldDB" id="A0AAV0FS93"/>
<dbReference type="PROSITE" id="PS50821">
    <property type="entry name" value="PAZ"/>
    <property type="match status" value="1"/>
</dbReference>
<evidence type="ECO:0000256" key="1">
    <source>
        <dbReference type="ARBA" id="ARBA00008201"/>
    </source>
</evidence>
<evidence type="ECO:0000256" key="3">
    <source>
        <dbReference type="ARBA" id="ARBA00023158"/>
    </source>
</evidence>
<sequence>MDNWTSAIQSGVEAIQSSLEAMQSSLEAIQCTLNDLRQLIVQGGQSQGAMTPQQSYGHPDHQHGRDSHYQHGWPPVSDMHQATLPPHQPILSMPTSYPRQGETEEAGSSSSIQHEPAQSSKQMRFPLRPGLGEMGIRCIVKANHFFAELPDKDLHQYDVSITPEVASRGVNRAVMDQLVELHRCSCLGMRLPAYDGRKSLYTAGELPFDSKEFKIILVDKDDRSGGARGEKEFKVVIKLASQPYLHQADAPQEALQVLDVVLRELPTSRYSPVGRSFYAPTKVRKQPLSEGLEIWRVFHQRIRPTQMGLSLNIDMSSTAFIKPLSVIGFVSQLLNWTGVPSALSDSDRVKIKKALRGVMVEGLKHHGNMRRKYRISGLTSQDTRELTFPVDELGTTKSVIQYFREKYGVDIGLTHWPCLQVGNQQRANYLPMEVCQIVEGQRYSKQLNERQITALLKTTHKQPKDREQEILQVVASQDWPEISKYVASVSAQAHRQEPIQNLHLTRPHPHTGKIQCAGMIRTLIKSFCEASRTQKMPERIIFYRDGVSEGQIYQVLHAELDAIRKDPYWNKLLWYCVENGSYNGCFLPVRQESVTHESAGWRNEERNQPKNVEPIKQESESGHNWDGITPPASGNNLEDIPSPASGNNWEDIPVPASGNNWNDIPPTESGNNWEDLPPPVTDENEWSHHGWNNWDVIPPPESGYYNWEDIPAPASGNNWNDIPAPASGNNWNDIPSPAFGNWEDILASGNWEDIPAPASGNNWNDIPPTESGNNWEDLPPPVTDENEWSHHGGNNCDVIPQPEYDYGDWEDIPWLVAQDG</sequence>
<feature type="compositionally biased region" description="Basic and acidic residues" evidence="5">
    <location>
        <begin position="602"/>
        <end position="623"/>
    </location>
</feature>
<feature type="compositionally biased region" description="Polar residues" evidence="5">
    <location>
        <begin position="106"/>
        <end position="122"/>
    </location>
</feature>
<keyword evidence="3" id="KW-0943">RNA-mediated gene silencing</keyword>
<feature type="region of interest" description="Disordered" evidence="5">
    <location>
        <begin position="597"/>
        <end position="648"/>
    </location>
</feature>
<dbReference type="InterPro" id="IPR012337">
    <property type="entry name" value="RNaseH-like_sf"/>
</dbReference>
<dbReference type="GO" id="GO:0003723">
    <property type="term" value="F:RNA binding"/>
    <property type="evidence" value="ECO:0007669"/>
    <property type="project" value="InterPro"/>
</dbReference>
<keyword evidence="4" id="KW-0687">Ribonucleoprotein</keyword>
<dbReference type="GO" id="GO:1990904">
    <property type="term" value="C:ribonucleoprotein complex"/>
    <property type="evidence" value="ECO:0007669"/>
    <property type="project" value="UniProtKB-KW"/>
</dbReference>
<evidence type="ECO:0000256" key="5">
    <source>
        <dbReference type="SAM" id="MobiDB-lite"/>
    </source>
</evidence>
<protein>
    <submittedName>
        <fullName evidence="8">Uncharacterized protein</fullName>
    </submittedName>
</protein>
<evidence type="ECO:0000256" key="2">
    <source>
        <dbReference type="ARBA" id="ARBA00022491"/>
    </source>
</evidence>
<dbReference type="InterPro" id="IPR036085">
    <property type="entry name" value="PAZ_dom_sf"/>
</dbReference>
<dbReference type="Gene3D" id="2.170.260.10">
    <property type="entry name" value="paz domain"/>
    <property type="match status" value="1"/>
</dbReference>